<dbReference type="InterPro" id="IPR036942">
    <property type="entry name" value="Beta-barrel_TonB_sf"/>
</dbReference>
<evidence type="ECO:0000256" key="2">
    <source>
        <dbReference type="ARBA" id="ARBA00023136"/>
    </source>
</evidence>
<gene>
    <name evidence="4" type="ORF">GKA01_15830</name>
</gene>
<dbReference type="AlphaFoldDB" id="A0A511B7H2"/>
<keyword evidence="2" id="KW-0472">Membrane</keyword>
<dbReference type="GO" id="GO:0009279">
    <property type="term" value="C:cell outer membrane"/>
    <property type="evidence" value="ECO:0007669"/>
    <property type="project" value="UniProtKB-SubCell"/>
</dbReference>
<dbReference type="Gene3D" id="2.40.170.20">
    <property type="entry name" value="TonB-dependent receptor, beta-barrel domain"/>
    <property type="match status" value="1"/>
</dbReference>
<dbReference type="SUPFAM" id="SSF56935">
    <property type="entry name" value="Porins"/>
    <property type="match status" value="1"/>
</dbReference>
<sequence length="84" mass="9570">MPMLSTKSLFHRVRPYLSFEYLHATMDNNLPIAADNGSIDFLRTEGRTPIIMPKFMGSVGLTYTAGPLFLNTSIRYTDKQYSTF</sequence>
<name>A0A511B7H2_9PROT</name>
<keyword evidence="3" id="KW-0998">Cell outer membrane</keyword>
<dbReference type="Proteomes" id="UP000321079">
    <property type="component" value="Unassembled WGS sequence"/>
</dbReference>
<protein>
    <recommendedName>
        <fullName evidence="6">TonB-dependent receptor-like beta-barrel domain-containing protein</fullName>
    </recommendedName>
</protein>
<evidence type="ECO:0000256" key="3">
    <source>
        <dbReference type="ARBA" id="ARBA00023237"/>
    </source>
</evidence>
<dbReference type="EMBL" id="BJVA01000008">
    <property type="protein sequence ID" value="GEK96386.1"/>
    <property type="molecule type" value="Genomic_DNA"/>
</dbReference>
<evidence type="ECO:0000313" key="5">
    <source>
        <dbReference type="Proteomes" id="UP000321079"/>
    </source>
</evidence>
<organism evidence="4 5">
    <name type="scientific">Gluconobacter kanchanaburiensis NBRC 103587</name>
    <dbReference type="NCBI Taxonomy" id="1307948"/>
    <lineage>
        <taxon>Bacteria</taxon>
        <taxon>Pseudomonadati</taxon>
        <taxon>Pseudomonadota</taxon>
        <taxon>Alphaproteobacteria</taxon>
        <taxon>Acetobacterales</taxon>
        <taxon>Acetobacteraceae</taxon>
        <taxon>Gluconobacter</taxon>
    </lineage>
</organism>
<evidence type="ECO:0008006" key="6">
    <source>
        <dbReference type="Google" id="ProtNLM"/>
    </source>
</evidence>
<keyword evidence="5" id="KW-1185">Reference proteome</keyword>
<comment type="subcellular location">
    <subcellularLocation>
        <location evidence="1">Cell outer membrane</location>
    </subcellularLocation>
</comment>
<evidence type="ECO:0000256" key="1">
    <source>
        <dbReference type="ARBA" id="ARBA00004442"/>
    </source>
</evidence>
<reference evidence="4 5" key="1">
    <citation type="submission" date="2019-07" db="EMBL/GenBank/DDBJ databases">
        <title>Whole genome shotgun sequence of Gluconobacter kanchanaburiensis NBRC 103587.</title>
        <authorList>
            <person name="Hosoyama A."/>
            <person name="Uohara A."/>
            <person name="Ohji S."/>
            <person name="Ichikawa N."/>
        </authorList>
    </citation>
    <scope>NUCLEOTIDE SEQUENCE [LARGE SCALE GENOMIC DNA]</scope>
    <source>
        <strain evidence="4 5">NBRC 103587</strain>
    </source>
</reference>
<comment type="caution">
    <text evidence="4">The sequence shown here is derived from an EMBL/GenBank/DDBJ whole genome shotgun (WGS) entry which is preliminary data.</text>
</comment>
<proteinExistence type="predicted"/>
<evidence type="ECO:0000313" key="4">
    <source>
        <dbReference type="EMBL" id="GEK96386.1"/>
    </source>
</evidence>
<accession>A0A511B7H2</accession>